<dbReference type="AlphaFoldDB" id="A0A914EMV1"/>
<dbReference type="Proteomes" id="UP000887540">
    <property type="component" value="Unplaced"/>
</dbReference>
<dbReference type="InterPro" id="IPR033121">
    <property type="entry name" value="PEPTIDASE_A1"/>
</dbReference>
<dbReference type="GO" id="GO:0006508">
    <property type="term" value="P:proteolysis"/>
    <property type="evidence" value="ECO:0007669"/>
    <property type="project" value="UniProtKB-KW"/>
</dbReference>
<dbReference type="FunFam" id="2.40.70.10:FF:000052">
    <property type="entry name" value="ASpartyl Protease"/>
    <property type="match status" value="1"/>
</dbReference>
<dbReference type="GO" id="GO:0004190">
    <property type="term" value="F:aspartic-type endopeptidase activity"/>
    <property type="evidence" value="ECO:0007669"/>
    <property type="project" value="UniProtKB-KW"/>
</dbReference>
<accession>A0A914EMV1</accession>
<dbReference type="PANTHER" id="PTHR47966">
    <property type="entry name" value="BETA-SITE APP-CLEAVING ENZYME, ISOFORM A-RELATED"/>
    <property type="match status" value="1"/>
</dbReference>
<dbReference type="PANTHER" id="PTHR47966:SF45">
    <property type="entry name" value="PEPTIDASE A1 DOMAIN-CONTAINING PROTEIN"/>
    <property type="match status" value="1"/>
</dbReference>
<reference evidence="9" key="1">
    <citation type="submission" date="2022-11" db="UniProtKB">
        <authorList>
            <consortium name="WormBaseParasite"/>
        </authorList>
    </citation>
    <scope>IDENTIFICATION</scope>
</reference>
<feature type="active site" evidence="5">
    <location>
        <position position="77"/>
    </location>
</feature>
<feature type="domain" description="Peptidase A1" evidence="7">
    <location>
        <begin position="59"/>
        <end position="371"/>
    </location>
</feature>
<evidence type="ECO:0000256" key="4">
    <source>
        <dbReference type="ARBA" id="ARBA00023180"/>
    </source>
</evidence>
<dbReference type="GO" id="GO:0005764">
    <property type="term" value="C:lysosome"/>
    <property type="evidence" value="ECO:0007669"/>
    <property type="project" value="TreeGrafter"/>
</dbReference>
<dbReference type="SUPFAM" id="SSF50630">
    <property type="entry name" value="Acid proteases"/>
    <property type="match status" value="1"/>
</dbReference>
<keyword evidence="8" id="KW-1185">Reference proteome</keyword>
<organism evidence="8 9">
    <name type="scientific">Acrobeloides nanus</name>
    <dbReference type="NCBI Taxonomy" id="290746"/>
    <lineage>
        <taxon>Eukaryota</taxon>
        <taxon>Metazoa</taxon>
        <taxon>Ecdysozoa</taxon>
        <taxon>Nematoda</taxon>
        <taxon>Chromadorea</taxon>
        <taxon>Rhabditida</taxon>
        <taxon>Tylenchina</taxon>
        <taxon>Cephalobomorpha</taxon>
        <taxon>Cephaloboidea</taxon>
        <taxon>Cephalobidae</taxon>
        <taxon>Acrobeloides</taxon>
    </lineage>
</organism>
<keyword evidence="3 6" id="KW-0064">Aspartyl protease</keyword>
<dbReference type="InterPro" id="IPR001969">
    <property type="entry name" value="Aspartic_peptidase_AS"/>
</dbReference>
<comment type="similarity">
    <text evidence="1 6">Belongs to the peptidase A1 family.</text>
</comment>
<name>A0A914EMV1_9BILA</name>
<keyword evidence="4" id="KW-0325">Glycoprotein</keyword>
<evidence type="ECO:0000313" key="9">
    <source>
        <dbReference type="WBParaSite" id="ACRNAN_scaffold9133.g8943.t1"/>
    </source>
</evidence>
<protein>
    <submittedName>
        <fullName evidence="9">Peptidase A1 domain-containing protein</fullName>
    </submittedName>
</protein>
<dbReference type="InterPro" id="IPR021109">
    <property type="entry name" value="Peptidase_aspartic_dom_sf"/>
</dbReference>
<dbReference type="InterPro" id="IPR001461">
    <property type="entry name" value="Aspartic_peptidase_A1"/>
</dbReference>
<keyword evidence="6" id="KW-0645">Protease</keyword>
<dbReference type="PRINTS" id="PR00792">
    <property type="entry name" value="PEPSIN"/>
</dbReference>
<dbReference type="Gene3D" id="2.40.70.10">
    <property type="entry name" value="Acid Proteases"/>
    <property type="match status" value="2"/>
</dbReference>
<evidence type="ECO:0000259" key="7">
    <source>
        <dbReference type="PROSITE" id="PS51767"/>
    </source>
</evidence>
<proteinExistence type="inferred from homology"/>
<evidence type="ECO:0000256" key="3">
    <source>
        <dbReference type="ARBA" id="ARBA00022750"/>
    </source>
</evidence>
<feature type="active site" evidence="5">
    <location>
        <position position="265"/>
    </location>
</feature>
<dbReference type="FunFam" id="2.40.70.10:FF:000008">
    <property type="entry name" value="Cathepsin D"/>
    <property type="match status" value="1"/>
</dbReference>
<dbReference type="WBParaSite" id="ACRNAN_scaffold9133.g8943.t1">
    <property type="protein sequence ID" value="ACRNAN_scaffold9133.g8943.t1"/>
    <property type="gene ID" value="ACRNAN_scaffold9133.g8943"/>
</dbReference>
<sequence>MAAVHQIGLIRRDSRRIRYLRDGTWRDYLQYKERLRLQSKTAIKGTAGQGMNDYEDMEYVGNITIGTPGQNFAVILDTGSANLWIPDKQCSLCSKKNQFDSSKSSTYKANGQSWDVGYGDGSEASGILGVDTVGIGDMSNQLLIPTTTFGQATYENSLMVDDPSFDGILGLAFTSLAVDNVVPPLINAINQGLFDQPIFTVYLEERGDVDNVPGGYITYGGLDTTHCGAVIAYQPLSSATYFQFKIDGVSLGSYTDTKGWQVISDTGTSFIGGPDGVIAKLAKAAGATYSAQDETYYIDCNANSGDLNIVIGGKTYGITSKQMIVDAGNNQCYWAAFQMGSGFGLSWILGDPFIRQFCNVYDLGNKRIGFAPAN</sequence>
<keyword evidence="6" id="KW-0378">Hydrolase</keyword>
<evidence type="ECO:0000256" key="5">
    <source>
        <dbReference type="PIRSR" id="PIRSR601461-1"/>
    </source>
</evidence>
<evidence type="ECO:0000256" key="1">
    <source>
        <dbReference type="ARBA" id="ARBA00007447"/>
    </source>
</evidence>
<evidence type="ECO:0000256" key="6">
    <source>
        <dbReference type="RuleBase" id="RU000454"/>
    </source>
</evidence>
<dbReference type="PROSITE" id="PS51767">
    <property type="entry name" value="PEPTIDASE_A1"/>
    <property type="match status" value="1"/>
</dbReference>
<keyword evidence="2" id="KW-0732">Signal</keyword>
<dbReference type="InterPro" id="IPR034164">
    <property type="entry name" value="Pepsin-like_dom"/>
</dbReference>
<dbReference type="Pfam" id="PF00026">
    <property type="entry name" value="Asp"/>
    <property type="match status" value="1"/>
</dbReference>
<evidence type="ECO:0000313" key="8">
    <source>
        <dbReference type="Proteomes" id="UP000887540"/>
    </source>
</evidence>
<evidence type="ECO:0000256" key="2">
    <source>
        <dbReference type="ARBA" id="ARBA00022729"/>
    </source>
</evidence>
<dbReference type="PROSITE" id="PS00141">
    <property type="entry name" value="ASP_PROTEASE"/>
    <property type="match status" value="1"/>
</dbReference>
<dbReference type="CDD" id="cd05471">
    <property type="entry name" value="pepsin_like"/>
    <property type="match status" value="1"/>
</dbReference>